<dbReference type="RefSeq" id="WP_039476713.1">
    <property type="nucleotide sequence ID" value="NZ_JSYN01000015.1"/>
</dbReference>
<comment type="caution">
    <text evidence="1">The sequence shown here is derived from an EMBL/GenBank/DDBJ whole genome shotgun (WGS) entry which is preliminary data.</text>
</comment>
<evidence type="ECO:0000313" key="2">
    <source>
        <dbReference type="Proteomes" id="UP000031246"/>
    </source>
</evidence>
<evidence type="ECO:0000313" key="1">
    <source>
        <dbReference type="EMBL" id="KIA93356.1"/>
    </source>
</evidence>
<protein>
    <submittedName>
        <fullName evidence="1">Uncharacterized protein</fullName>
    </submittedName>
</protein>
<reference evidence="1 2" key="1">
    <citation type="submission" date="2014-10" db="EMBL/GenBank/DDBJ databases">
        <title>Pedobacter Kyungheensis.</title>
        <authorList>
            <person name="Anderson B.M."/>
            <person name="Newman J.D."/>
        </authorList>
    </citation>
    <scope>NUCLEOTIDE SEQUENCE [LARGE SCALE GENOMIC DNA]</scope>
    <source>
        <strain evidence="1 2">KACC 16221</strain>
    </source>
</reference>
<dbReference type="AlphaFoldDB" id="A0A0C1D7W7"/>
<proteinExistence type="predicted"/>
<dbReference type="Proteomes" id="UP000031246">
    <property type="component" value="Unassembled WGS sequence"/>
</dbReference>
<sequence length="449" mass="51260">MVKFLKITAAIFLLLLVFFAGMSKYRTHQAEQTEIPKNATSLIQINIDELYKTIAVNVLSHPVYYFKSDFKKDTAAAEPDKRFTGLSIPPSIYLYNLANKPTNVIFSRLEIESIGGFESFIKNVLHLQITKKTEGINMAKSQPGNLVIYYNRKAAAFAIAARIENPEPDLLDILNKKNTVKACESKFKAQLALKKHVVFSNQDHSGWIDFRNGQIDFEDVLSSADILPADRSFQHQQNPDNTLNFYLNASFKRGLNQVYRFKNFSLESDSLMKYYNGNLGLEWTNSVTQTDSIITYEYNDNFEKVEKISLQKREIPDFVIRINADTKGLMHYLDHQNILNADSGTVNKTIFPLFKVFAKHTDQQLVLSSKKDLKPKTSYTKSADFFTLNINFQKLNKQLNLPLINPYLKNLAQLNVKGKADKSGKINIRGALRMTNKDINSLYLLLSSF</sequence>
<dbReference type="EMBL" id="JSYN01000015">
    <property type="protein sequence ID" value="KIA93356.1"/>
    <property type="molecule type" value="Genomic_DNA"/>
</dbReference>
<accession>A0A0C1D7W7</accession>
<dbReference type="OrthoDB" id="637901at2"/>
<organism evidence="1 2">
    <name type="scientific">Pedobacter kyungheensis</name>
    <dbReference type="NCBI Taxonomy" id="1069985"/>
    <lineage>
        <taxon>Bacteria</taxon>
        <taxon>Pseudomonadati</taxon>
        <taxon>Bacteroidota</taxon>
        <taxon>Sphingobacteriia</taxon>
        <taxon>Sphingobacteriales</taxon>
        <taxon>Sphingobacteriaceae</taxon>
        <taxon>Pedobacter</taxon>
    </lineage>
</organism>
<name>A0A0C1D7W7_9SPHI</name>
<keyword evidence="2" id="KW-1185">Reference proteome</keyword>
<gene>
    <name evidence="1" type="ORF">OC25_13035</name>
</gene>